<dbReference type="SUPFAM" id="SSF52343">
    <property type="entry name" value="Ferredoxin reductase-like, C-terminal NADP-linked domain"/>
    <property type="match status" value="1"/>
</dbReference>
<evidence type="ECO:0000259" key="7">
    <source>
        <dbReference type="PROSITE" id="PS51384"/>
    </source>
</evidence>
<keyword evidence="5" id="KW-0472">Membrane</keyword>
<dbReference type="PROSITE" id="PS51384">
    <property type="entry name" value="FAD_FR"/>
    <property type="match status" value="1"/>
</dbReference>
<accession>A0ABS3AZN2</accession>
<dbReference type="Pfam" id="PF00175">
    <property type="entry name" value="NAD_binding_1"/>
    <property type="match status" value="1"/>
</dbReference>
<proteinExistence type="predicted"/>
<evidence type="ECO:0000256" key="2">
    <source>
        <dbReference type="ARBA" id="ARBA00022643"/>
    </source>
</evidence>
<keyword evidence="2" id="KW-0288">FMN</keyword>
<keyword evidence="3" id="KW-0813">Transport</keyword>
<dbReference type="Proteomes" id="UP000695802">
    <property type="component" value="Unassembled WGS sequence"/>
</dbReference>
<keyword evidence="3" id="KW-0249">Electron transport</keyword>
<dbReference type="CDD" id="cd06200">
    <property type="entry name" value="SiR_like1"/>
    <property type="match status" value="1"/>
</dbReference>
<keyword evidence="5" id="KW-1133">Transmembrane helix</keyword>
<evidence type="ECO:0000313" key="9">
    <source>
        <dbReference type="Proteomes" id="UP000695802"/>
    </source>
</evidence>
<dbReference type="SUPFAM" id="SSF52218">
    <property type="entry name" value="Flavoproteins"/>
    <property type="match status" value="1"/>
</dbReference>
<organism evidence="8 9">
    <name type="scientific">Xanthomonas bonasiae</name>
    <dbReference type="NCBI Taxonomy" id="2810351"/>
    <lineage>
        <taxon>Bacteria</taxon>
        <taxon>Pseudomonadati</taxon>
        <taxon>Pseudomonadota</taxon>
        <taxon>Gammaproteobacteria</taxon>
        <taxon>Lysobacterales</taxon>
        <taxon>Lysobacteraceae</taxon>
        <taxon>Xanthomonas</taxon>
    </lineage>
</organism>
<keyword evidence="1" id="KW-0285">Flavoprotein</keyword>
<name>A0ABS3AZN2_9XANT</name>
<dbReference type="RefSeq" id="WP_206229181.1">
    <property type="nucleotide sequence ID" value="NZ_JAFIWB010000004.1"/>
</dbReference>
<evidence type="ECO:0000256" key="5">
    <source>
        <dbReference type="SAM" id="Phobius"/>
    </source>
</evidence>
<dbReference type="Pfam" id="PF00258">
    <property type="entry name" value="Flavodoxin_1"/>
    <property type="match status" value="1"/>
</dbReference>
<keyword evidence="9" id="KW-1185">Reference proteome</keyword>
<dbReference type="Gene3D" id="3.40.50.80">
    <property type="entry name" value="Nucleotide-binding domain of ferredoxin-NADP reductase (FNR) module"/>
    <property type="match status" value="1"/>
</dbReference>
<dbReference type="SUPFAM" id="SSF63380">
    <property type="entry name" value="Riboflavin synthase domain-like"/>
    <property type="match status" value="1"/>
</dbReference>
<evidence type="ECO:0000256" key="1">
    <source>
        <dbReference type="ARBA" id="ARBA00022630"/>
    </source>
</evidence>
<dbReference type="PRINTS" id="PR00369">
    <property type="entry name" value="FLAVODOXIN"/>
</dbReference>
<feature type="domain" description="Flavodoxin-like" evidence="6">
    <location>
        <begin position="83"/>
        <end position="220"/>
    </location>
</feature>
<dbReference type="InterPro" id="IPR008254">
    <property type="entry name" value="Flavodoxin/NO_synth"/>
</dbReference>
<keyword evidence="5" id="KW-0812">Transmembrane</keyword>
<dbReference type="InterPro" id="IPR029039">
    <property type="entry name" value="Flavoprotein-like_sf"/>
</dbReference>
<reference evidence="8 9" key="1">
    <citation type="submission" date="2021-02" db="EMBL/GenBank/DDBJ databases">
        <title>Taxonomically Unique Crown Gall-Associated Xanthomonas Stains Have Deficiency in Virulence Repertories.</title>
        <authorList>
            <person name="Mafakheri H."/>
            <person name="Taghavi S.M."/>
            <person name="Dimkic I."/>
            <person name="Nemanja K."/>
            <person name="Osdaghi E."/>
        </authorList>
    </citation>
    <scope>NUCLEOTIDE SEQUENCE [LARGE SCALE GENOMIC DNA]</scope>
    <source>
        <strain evidence="8 9">FX4</strain>
    </source>
</reference>
<sequence length="543" mass="58371">MTRPRPQRNWNAVGHVATFALLGAIGYALLRLHPQPWWNGAPSQQRILYAALATGSYAAACLWLWGRGRRGARRTGKQGDAPLLLAWASQTGFAQQLALRSAAALRAAGQAVRVLPLQNVTAADLAGATQALFVVSTSGEGDPPDHALPFLRKTMAQSPALPQLGYALLALGDRRYDHFCAFGRQLDAWLRQHGAHPLFDRIDVDNADDAALRHWQQLLGQLAGGSEQPDWSPPAYQRWQLQQRRLCNPGSAGGAVFELALLPADGALPAWQAGDLVEIGPCHGDSVVQAWLQASGVDGTATLQRPGQAPTTLAALLARSHLPEPEQLAGTAPAAVAAHLQPLPHREYSIASMPSDGALRLLLRRALHADGTPGLGSGWLCDTAPIGAEIALRLRPNPHFHPPADPARPLILIGNGTGLAGLRAHLRARIDAGAPRTWLLYGERHAAHDDHYGEELRTWLAHGALQRLDAVFSRDAGAHRYVQDALRAAAADLRDWVAQGAAIYVCGSLRGMAPGVDAVLEEVLGRLGKETLLLEGRYRRDVY</sequence>
<feature type="transmembrane region" description="Helical" evidence="5">
    <location>
        <begin position="12"/>
        <end position="32"/>
    </location>
</feature>
<dbReference type="InterPro" id="IPR017927">
    <property type="entry name" value="FAD-bd_FR_type"/>
</dbReference>
<dbReference type="InterPro" id="IPR001709">
    <property type="entry name" value="Flavoprot_Pyr_Nucl_cyt_Rdtase"/>
</dbReference>
<dbReference type="EC" id="1.6.2.4" evidence="4"/>
<dbReference type="Gene3D" id="2.40.30.10">
    <property type="entry name" value="Translation factors"/>
    <property type="match status" value="1"/>
</dbReference>
<gene>
    <name evidence="8" type="ORF">JR064_06550</name>
</gene>
<dbReference type="InterPro" id="IPR001433">
    <property type="entry name" value="OxRdtase_FAD/NAD-bd"/>
</dbReference>
<dbReference type="PANTHER" id="PTHR19384">
    <property type="entry name" value="NITRIC OXIDE SYNTHASE-RELATED"/>
    <property type="match status" value="1"/>
</dbReference>
<evidence type="ECO:0000313" key="8">
    <source>
        <dbReference type="EMBL" id="MBN6101825.1"/>
    </source>
</evidence>
<dbReference type="PANTHER" id="PTHR19384:SF17">
    <property type="entry name" value="NADPH--CYTOCHROME P450 REDUCTASE"/>
    <property type="match status" value="1"/>
</dbReference>
<dbReference type="PROSITE" id="PS50902">
    <property type="entry name" value="FLAVODOXIN_LIKE"/>
    <property type="match status" value="1"/>
</dbReference>
<evidence type="ECO:0000256" key="3">
    <source>
        <dbReference type="ARBA" id="ARBA00022982"/>
    </source>
</evidence>
<feature type="transmembrane region" description="Helical" evidence="5">
    <location>
        <begin position="47"/>
        <end position="65"/>
    </location>
</feature>
<feature type="domain" description="FAD-binding FR-type" evidence="7">
    <location>
        <begin position="234"/>
        <end position="403"/>
    </location>
</feature>
<dbReference type="InterPro" id="IPR017938">
    <property type="entry name" value="Riboflavin_synthase-like_b-brl"/>
</dbReference>
<dbReference type="PRINTS" id="PR00371">
    <property type="entry name" value="FPNCR"/>
</dbReference>
<dbReference type="EMBL" id="JAFIWB010000004">
    <property type="protein sequence ID" value="MBN6101825.1"/>
    <property type="molecule type" value="Genomic_DNA"/>
</dbReference>
<evidence type="ECO:0000256" key="4">
    <source>
        <dbReference type="ARBA" id="ARBA00023797"/>
    </source>
</evidence>
<dbReference type="Gene3D" id="3.40.50.360">
    <property type="match status" value="1"/>
</dbReference>
<dbReference type="InterPro" id="IPR001094">
    <property type="entry name" value="Flavdoxin-like"/>
</dbReference>
<evidence type="ECO:0000259" key="6">
    <source>
        <dbReference type="PROSITE" id="PS50902"/>
    </source>
</evidence>
<comment type="caution">
    <text evidence="8">The sequence shown here is derived from an EMBL/GenBank/DDBJ whole genome shotgun (WGS) entry which is preliminary data.</text>
</comment>
<dbReference type="InterPro" id="IPR039261">
    <property type="entry name" value="FNR_nucleotide-bd"/>
</dbReference>
<protein>
    <recommendedName>
        <fullName evidence="4">NADPH--hemoprotein reductase</fullName>
        <ecNumber evidence="4">1.6.2.4</ecNumber>
    </recommendedName>
</protein>